<feature type="compositionally biased region" description="Gly residues" evidence="1">
    <location>
        <begin position="1"/>
        <end position="11"/>
    </location>
</feature>
<dbReference type="Proteomes" id="UP000185680">
    <property type="component" value="Chromosome"/>
</dbReference>
<dbReference type="SUPFAM" id="SSF51126">
    <property type="entry name" value="Pectin lyase-like"/>
    <property type="match status" value="1"/>
</dbReference>
<organism evidence="4 7">
    <name type="scientific">Hydrogenophaga crassostreae</name>
    <dbReference type="NCBI Taxonomy" id="1763535"/>
    <lineage>
        <taxon>Bacteria</taxon>
        <taxon>Pseudomonadati</taxon>
        <taxon>Pseudomonadota</taxon>
        <taxon>Betaproteobacteria</taxon>
        <taxon>Burkholderiales</taxon>
        <taxon>Comamonadaceae</taxon>
        <taxon>Hydrogenophaga</taxon>
    </lineage>
</organism>
<dbReference type="InterPro" id="IPR043708">
    <property type="entry name" value="DUF5648"/>
</dbReference>
<dbReference type="EMBL" id="CP017476">
    <property type="protein sequence ID" value="AOW12733.1"/>
    <property type="molecule type" value="Genomic_DNA"/>
</dbReference>
<dbReference type="Gene3D" id="2.160.20.10">
    <property type="entry name" value="Single-stranded right-handed beta-helix, Pectin lyase-like"/>
    <property type="match status" value="1"/>
</dbReference>
<dbReference type="STRING" id="1763535.LPB072_07630"/>
<name>A0A167HAM4_9BURK</name>
<feature type="domain" description="Right handed beta helix" evidence="2">
    <location>
        <begin position="375"/>
        <end position="504"/>
    </location>
</feature>
<evidence type="ECO:0000313" key="5">
    <source>
        <dbReference type="EMBL" id="OAD40606.1"/>
    </source>
</evidence>
<evidence type="ECO:0000313" key="4">
    <source>
        <dbReference type="EMBL" id="AOW12733.1"/>
    </source>
</evidence>
<keyword evidence="6" id="KW-1185">Reference proteome</keyword>
<sequence length="657" mass="71161">MALSGCGGGSSGSEANLAQGVNAAPSEKTHQALSPTGVLLQKAAQLSTAELQRAESAAERQPNGRSPLPASDEESLAKANKSTADERTNVFRFFNANTSGHFFTASTTERDQVRVSIQTMRYEGAAFSAHRSAGAGLDAVHRFYNRTTGMHLYTISADEKRFVQANLPVFTYEGVAYYASKTAAADRLPLHRFYLPGAGFHFYTASDAEMTSIRNTLPQYTYEGVAYYVQPAESDVDTWPEVVKPTIPTSSYTLEPWRWGVASNASNATATTDGMQAAIDWASSQGIGQFRVPAGEYLLGKIQTYNYAGGIKLPSNMALVLEPGAVLRMVPNDRWNYCVVTINGKKNVSVSGGTIVGDRYNHTYTPSSSGGTAHDEGHAICIEGSSQYVEVQGVYITQANGDGILIVGKAPSTPQDITITGNNFDTNRRQGISIVGGARVLIEGNQIHHTKGTSPQFGIDIEPLGGYLVRDVIIRGNNFHHNRGGDVVNTRGFNILIEGNTMHQGEASTTGGDDGRTYIDGPIVFWPEADQTIRNNNITMLNGSYNGKSGIIGYARPGRTRSNPDYNVIHNNVCNGCGMYLYSSGRADIRDNQFLNGYIVIQNFEDAHIFNNAVTYPNRCWAYRFRNVTGQAAGNTYNAAAFDIPLSAVPFNGCWVN</sequence>
<dbReference type="KEGG" id="hyl:LPB072_07630"/>
<reference evidence="4 7" key="2">
    <citation type="submission" date="2016-10" db="EMBL/GenBank/DDBJ databases">
        <title>Hydorgenophaga sp. LPB0072 isolated from gastropod.</title>
        <authorList>
            <person name="Kim E."/>
            <person name="Yi H."/>
        </authorList>
    </citation>
    <scope>NUCLEOTIDE SEQUENCE [LARGE SCALE GENOMIC DNA]</scope>
    <source>
        <strain evidence="4 7">LPB0072</strain>
    </source>
</reference>
<dbReference type="InterPro" id="IPR012334">
    <property type="entry name" value="Pectin_lyas_fold"/>
</dbReference>
<dbReference type="InterPro" id="IPR006626">
    <property type="entry name" value="PbH1"/>
</dbReference>
<accession>A0A167HAM4</accession>
<gene>
    <name evidence="4" type="ORF">LPB072_07630</name>
    <name evidence="5" type="ORF">LPB72_17110</name>
</gene>
<feature type="region of interest" description="Disordered" evidence="1">
    <location>
        <begin position="1"/>
        <end position="37"/>
    </location>
</feature>
<dbReference type="SMART" id="SM00710">
    <property type="entry name" value="PbH1"/>
    <property type="match status" value="6"/>
</dbReference>
<dbReference type="InterPro" id="IPR011050">
    <property type="entry name" value="Pectin_lyase_fold/virulence"/>
</dbReference>
<evidence type="ECO:0000313" key="6">
    <source>
        <dbReference type="Proteomes" id="UP000185657"/>
    </source>
</evidence>
<feature type="domain" description="DUF5648" evidence="3">
    <location>
        <begin position="90"/>
        <end position="229"/>
    </location>
</feature>
<evidence type="ECO:0000313" key="7">
    <source>
        <dbReference type="Proteomes" id="UP000185680"/>
    </source>
</evidence>
<feature type="region of interest" description="Disordered" evidence="1">
    <location>
        <begin position="49"/>
        <end position="83"/>
    </location>
</feature>
<dbReference type="EMBL" id="LVWD01000030">
    <property type="protein sequence ID" value="OAD40606.1"/>
    <property type="molecule type" value="Genomic_DNA"/>
</dbReference>
<dbReference type="AlphaFoldDB" id="A0A167HAM4"/>
<dbReference type="Pfam" id="PF18885">
    <property type="entry name" value="DUF5648"/>
    <property type="match status" value="1"/>
</dbReference>
<evidence type="ECO:0000259" key="2">
    <source>
        <dbReference type="Pfam" id="PF13229"/>
    </source>
</evidence>
<protein>
    <submittedName>
        <fullName evidence="4">Uncharacterized protein</fullName>
    </submittedName>
</protein>
<evidence type="ECO:0000259" key="3">
    <source>
        <dbReference type="Pfam" id="PF18885"/>
    </source>
</evidence>
<evidence type="ECO:0000256" key="1">
    <source>
        <dbReference type="SAM" id="MobiDB-lite"/>
    </source>
</evidence>
<dbReference type="InterPro" id="IPR039448">
    <property type="entry name" value="Beta_helix"/>
</dbReference>
<reference evidence="5 6" key="1">
    <citation type="submission" date="2016-02" db="EMBL/GenBank/DDBJ databases">
        <title>Draft genome sequence of Hydrogenophaga sp. LPB0072.</title>
        <authorList>
            <person name="Shin S.-K."/>
            <person name="Yi H."/>
        </authorList>
    </citation>
    <scope>NUCLEOTIDE SEQUENCE [LARGE SCALE GENOMIC DNA]</scope>
    <source>
        <strain evidence="5 6">LPB0072</strain>
    </source>
</reference>
<dbReference type="Proteomes" id="UP000185657">
    <property type="component" value="Unassembled WGS sequence"/>
</dbReference>
<proteinExistence type="predicted"/>
<dbReference type="Pfam" id="PF13229">
    <property type="entry name" value="Beta_helix"/>
    <property type="match status" value="1"/>
</dbReference>